<dbReference type="AlphaFoldDB" id="A0A251TM37"/>
<dbReference type="PROSITE" id="PS50011">
    <property type="entry name" value="PROTEIN_KINASE_DOM"/>
    <property type="match status" value="1"/>
</dbReference>
<dbReference type="InterPro" id="IPR013210">
    <property type="entry name" value="LRR_N_plant-typ"/>
</dbReference>
<evidence type="ECO:0000256" key="9">
    <source>
        <dbReference type="SAM" id="Phobius"/>
    </source>
</evidence>
<reference evidence="13" key="2">
    <citation type="submission" date="2017-02" db="EMBL/GenBank/DDBJ databases">
        <title>Sunflower complete genome.</title>
        <authorList>
            <person name="Langlade N."/>
            <person name="Munos S."/>
        </authorList>
    </citation>
    <scope>NUCLEOTIDE SEQUENCE [LARGE SCALE GENOMIC DNA]</scope>
    <source>
        <tissue evidence="13">Leaves</tissue>
    </source>
</reference>
<name>A0A251TM37_HELAN</name>
<dbReference type="SMART" id="SM00369">
    <property type="entry name" value="LRR_TYP"/>
    <property type="match status" value="4"/>
</dbReference>
<dbReference type="FunFam" id="3.30.200.20:FF:000433">
    <property type="entry name" value="Predicted protein"/>
    <property type="match status" value="1"/>
</dbReference>
<dbReference type="GO" id="GO:0051707">
    <property type="term" value="P:response to other organism"/>
    <property type="evidence" value="ECO:0007669"/>
    <property type="project" value="UniProtKB-ARBA"/>
</dbReference>
<keyword evidence="6 9" id="KW-1133">Transmembrane helix</keyword>
<evidence type="ECO:0000313" key="13">
    <source>
        <dbReference type="EMBL" id="OTG12197.1"/>
    </source>
</evidence>
<dbReference type="PANTHER" id="PTHR48006">
    <property type="entry name" value="LEUCINE-RICH REPEAT-CONTAINING PROTEIN DDB_G0281931-RELATED"/>
    <property type="match status" value="1"/>
</dbReference>
<dbReference type="GO" id="GO:0016020">
    <property type="term" value="C:membrane"/>
    <property type="evidence" value="ECO:0007669"/>
    <property type="project" value="UniProtKB-SubCell"/>
</dbReference>
<reference evidence="12" key="3">
    <citation type="submission" date="2020-06" db="EMBL/GenBank/DDBJ databases">
        <title>Helianthus annuus Genome sequencing and assembly Release 2.</title>
        <authorList>
            <person name="Gouzy J."/>
            <person name="Langlade N."/>
            <person name="Munos S."/>
        </authorList>
    </citation>
    <scope>NUCLEOTIDE SEQUENCE</scope>
    <source>
        <tissue evidence="12">Leaves</tissue>
    </source>
</reference>
<keyword evidence="12" id="KW-0808">Transferase</keyword>
<evidence type="ECO:0000256" key="2">
    <source>
        <dbReference type="ARBA" id="ARBA00022614"/>
    </source>
</evidence>
<dbReference type="GO" id="GO:0005524">
    <property type="term" value="F:ATP binding"/>
    <property type="evidence" value="ECO:0007669"/>
    <property type="project" value="InterPro"/>
</dbReference>
<keyword evidence="14" id="KW-1185">Reference proteome</keyword>
<comment type="subcellular location">
    <subcellularLocation>
        <location evidence="1">Membrane</location>
        <topology evidence="1">Single-pass type I membrane protein</topology>
    </subcellularLocation>
</comment>
<dbReference type="FunFam" id="1.10.510.10:FF:000448">
    <property type="entry name" value="Putative LRR receptor-like serine/threonine-protein kinase"/>
    <property type="match status" value="1"/>
</dbReference>
<dbReference type="InterPro" id="IPR051824">
    <property type="entry name" value="LRR_Rcpt-Like_S/T_Kinase"/>
</dbReference>
<dbReference type="FunCoup" id="A0A251TM37">
    <property type="interactions" value="2705"/>
</dbReference>
<dbReference type="Gene3D" id="1.10.510.10">
    <property type="entry name" value="Transferase(Phosphotransferase) domain 1"/>
    <property type="match status" value="1"/>
</dbReference>
<organism evidence="13 14">
    <name type="scientific">Helianthus annuus</name>
    <name type="common">Common sunflower</name>
    <dbReference type="NCBI Taxonomy" id="4232"/>
    <lineage>
        <taxon>Eukaryota</taxon>
        <taxon>Viridiplantae</taxon>
        <taxon>Streptophyta</taxon>
        <taxon>Embryophyta</taxon>
        <taxon>Tracheophyta</taxon>
        <taxon>Spermatophyta</taxon>
        <taxon>Magnoliopsida</taxon>
        <taxon>eudicotyledons</taxon>
        <taxon>Gunneridae</taxon>
        <taxon>Pentapetalae</taxon>
        <taxon>asterids</taxon>
        <taxon>campanulids</taxon>
        <taxon>Asterales</taxon>
        <taxon>Asteraceae</taxon>
        <taxon>Asteroideae</taxon>
        <taxon>Heliantheae alliance</taxon>
        <taxon>Heliantheae</taxon>
        <taxon>Helianthus</taxon>
    </lineage>
</organism>
<evidence type="ECO:0000313" key="14">
    <source>
        <dbReference type="Proteomes" id="UP000215914"/>
    </source>
</evidence>
<dbReference type="Proteomes" id="UP000215914">
    <property type="component" value="Chromosome 10"/>
</dbReference>
<dbReference type="SUPFAM" id="SSF52058">
    <property type="entry name" value="L domain-like"/>
    <property type="match status" value="1"/>
</dbReference>
<dbReference type="PANTHER" id="PTHR48006:SF50">
    <property type="entry name" value="OS03G0724300 PROTEIN"/>
    <property type="match status" value="1"/>
</dbReference>
<feature type="domain" description="Protein kinase" evidence="11">
    <location>
        <begin position="457"/>
        <end position="747"/>
    </location>
</feature>
<dbReference type="FunFam" id="3.80.10.10:FF:000041">
    <property type="entry name" value="LRR receptor-like serine/threonine-protein kinase ERECTA"/>
    <property type="match status" value="2"/>
</dbReference>
<dbReference type="InParanoid" id="A0A251TM37"/>
<dbReference type="InterPro" id="IPR003591">
    <property type="entry name" value="Leu-rich_rpt_typical-subtyp"/>
</dbReference>
<keyword evidence="3 9" id="KW-0812">Transmembrane</keyword>
<dbReference type="Pfam" id="PF13855">
    <property type="entry name" value="LRR_8"/>
    <property type="match status" value="1"/>
</dbReference>
<keyword evidence="2" id="KW-0433">Leucine-rich repeat</keyword>
<dbReference type="Gene3D" id="3.30.200.20">
    <property type="entry name" value="Phosphorylase Kinase, domain 1"/>
    <property type="match status" value="1"/>
</dbReference>
<dbReference type="GO" id="GO:0004672">
    <property type="term" value="F:protein kinase activity"/>
    <property type="evidence" value="ECO:0007669"/>
    <property type="project" value="InterPro"/>
</dbReference>
<dbReference type="SUPFAM" id="SSF56112">
    <property type="entry name" value="Protein kinase-like (PK-like)"/>
    <property type="match status" value="1"/>
</dbReference>
<evidence type="ECO:0000256" key="10">
    <source>
        <dbReference type="SAM" id="SignalP"/>
    </source>
</evidence>
<dbReference type="Pfam" id="PF08263">
    <property type="entry name" value="LRRNT_2"/>
    <property type="match status" value="1"/>
</dbReference>
<dbReference type="EMBL" id="CM007899">
    <property type="protein sequence ID" value="OTG12197.1"/>
    <property type="molecule type" value="Genomic_DNA"/>
</dbReference>
<dbReference type="EMBL" id="MNCJ02000325">
    <property type="protein sequence ID" value="KAF5787457.1"/>
    <property type="molecule type" value="Genomic_DNA"/>
</dbReference>
<evidence type="ECO:0000256" key="4">
    <source>
        <dbReference type="ARBA" id="ARBA00022729"/>
    </source>
</evidence>
<dbReference type="Pfam" id="PF07714">
    <property type="entry name" value="PK_Tyr_Ser-Thr"/>
    <property type="match status" value="1"/>
</dbReference>
<sequence length="773" mass="85791">MKNTSVIHFFFFLLSLLTTFQLHQQIIPLNSRAERAALIQLRSSLGLKTKDWPIKSDPCLTWIGVHCQHGSVNRISISGLKRTRVGNQNTSFTVDSLANFTNLVLFNASGFSLHGSMPNWFGFRLQSLRVLDLRFCGISGGIPVSVGNMSNLSELYLSDNNLVGSVPSSLGVLSRLSVLDLSRNALTGVIPSSFGSLLNLRYLNVCCNSLSSLVPTQLGNLASLVVLDLSSNSFTGTVPIEFGSLMNLERMVIRNNSFAGDLPDALWSLPALTFLDASDNHFMGSLPDKRLNANVNMGVFNLSHNMFYGVVTSVLRRVSSVDLSYNYFQGKMPDYARDVAVFDKNCFRSLSGQRNVKQCATFYTMRGLPFDNFGLPNGTLPLPLHGHKNNRRMFVIAVVFGTLGLILPFVILVTSLIICRKRRKTTLKVNGSGPVSIERAYGEVFVYEKIVAATDDFNDENLIKNGYSCDVFSGVLENGIRIIIKRFDAHSVKNSYMEELDFCSKVSHPRFVPLLGRCLENEKEKFLIYKHMPKGDLSSSLSRINDRDDERLTSLDWITRLKIAVGTAEGLSYLHHECFPPLVHRDVQASSILLDDKYEARLGSLSKVCTQEDNIHSNWIKTLISPPLNLILDLCRASQQSASVTATCAYDVYCFGKVLLELVTGETGISGSSGSETNDLLKSILPYISTYDKELVTNIIDQSLTVDDDLLEEVWAVAVIAKSCLNPKPSRRPLMRFILKALENPSKVVRAKTTSSAKLRVKSFMGSWMRSNG</sequence>
<dbReference type="GO" id="GO:0006952">
    <property type="term" value="P:defense response"/>
    <property type="evidence" value="ECO:0007669"/>
    <property type="project" value="UniProtKB-ARBA"/>
</dbReference>
<keyword evidence="7 9" id="KW-0472">Membrane</keyword>
<keyword evidence="5" id="KW-0677">Repeat</keyword>
<feature type="chain" id="PRO_5012060927" evidence="10">
    <location>
        <begin position="20"/>
        <end position="773"/>
    </location>
</feature>
<evidence type="ECO:0000259" key="11">
    <source>
        <dbReference type="PROSITE" id="PS50011"/>
    </source>
</evidence>
<dbReference type="Gene3D" id="3.80.10.10">
    <property type="entry name" value="Ribonuclease Inhibitor"/>
    <property type="match status" value="2"/>
</dbReference>
<reference evidence="12 14" key="1">
    <citation type="journal article" date="2017" name="Nature">
        <title>The sunflower genome provides insights into oil metabolism, flowering and Asterid evolution.</title>
        <authorList>
            <person name="Badouin H."/>
            <person name="Gouzy J."/>
            <person name="Grassa C.J."/>
            <person name="Murat F."/>
            <person name="Staton S.E."/>
            <person name="Cottret L."/>
            <person name="Lelandais-Briere C."/>
            <person name="Owens G.L."/>
            <person name="Carrere S."/>
            <person name="Mayjonade B."/>
            <person name="Legrand L."/>
            <person name="Gill N."/>
            <person name="Kane N.C."/>
            <person name="Bowers J.E."/>
            <person name="Hubner S."/>
            <person name="Bellec A."/>
            <person name="Berard A."/>
            <person name="Berges H."/>
            <person name="Blanchet N."/>
            <person name="Boniface M.C."/>
            <person name="Brunel D."/>
            <person name="Catrice O."/>
            <person name="Chaidir N."/>
            <person name="Claudel C."/>
            <person name="Donnadieu C."/>
            <person name="Faraut T."/>
            <person name="Fievet G."/>
            <person name="Helmstetter N."/>
            <person name="King M."/>
            <person name="Knapp S.J."/>
            <person name="Lai Z."/>
            <person name="Le Paslier M.C."/>
            <person name="Lippi Y."/>
            <person name="Lorenzon L."/>
            <person name="Mandel J.R."/>
            <person name="Marage G."/>
            <person name="Marchand G."/>
            <person name="Marquand E."/>
            <person name="Bret-Mestries E."/>
            <person name="Morien E."/>
            <person name="Nambeesan S."/>
            <person name="Nguyen T."/>
            <person name="Pegot-Espagnet P."/>
            <person name="Pouilly N."/>
            <person name="Raftis F."/>
            <person name="Sallet E."/>
            <person name="Schiex T."/>
            <person name="Thomas J."/>
            <person name="Vandecasteele C."/>
            <person name="Vares D."/>
            <person name="Vear F."/>
            <person name="Vautrin S."/>
            <person name="Crespi M."/>
            <person name="Mangin B."/>
            <person name="Burke J.M."/>
            <person name="Salse J."/>
            <person name="Munos S."/>
            <person name="Vincourt P."/>
            <person name="Rieseberg L.H."/>
            <person name="Langlade N.B."/>
        </authorList>
    </citation>
    <scope>NUCLEOTIDE SEQUENCE [LARGE SCALE GENOMIC DNA]</scope>
    <source>
        <strain evidence="14">cv. SF193</strain>
        <tissue evidence="12">Leaves</tissue>
    </source>
</reference>
<evidence type="ECO:0000256" key="6">
    <source>
        <dbReference type="ARBA" id="ARBA00022989"/>
    </source>
</evidence>
<keyword evidence="8" id="KW-0325">Glycoprotein</keyword>
<proteinExistence type="predicted"/>
<evidence type="ECO:0000256" key="1">
    <source>
        <dbReference type="ARBA" id="ARBA00004479"/>
    </source>
</evidence>
<dbReference type="InterPro" id="IPR011009">
    <property type="entry name" value="Kinase-like_dom_sf"/>
</dbReference>
<dbReference type="Gramene" id="mRNA:HanXRQr2_Chr10g0453031">
    <property type="protein sequence ID" value="mRNA:HanXRQr2_Chr10g0453031"/>
    <property type="gene ID" value="HanXRQr2_Chr10g0453031"/>
</dbReference>
<dbReference type="InterPro" id="IPR001611">
    <property type="entry name" value="Leu-rich_rpt"/>
</dbReference>
<accession>A0A251TM37</accession>
<dbReference type="InterPro" id="IPR032675">
    <property type="entry name" value="LRR_dom_sf"/>
</dbReference>
<dbReference type="STRING" id="4232.A0A251TM37"/>
<dbReference type="OMA" id="PTATCAY"/>
<protein>
    <submittedName>
        <fullName evidence="13">Putative leucine-rich repeat protein, plant-type</fullName>
    </submittedName>
</protein>
<evidence type="ECO:0000313" key="12">
    <source>
        <dbReference type="EMBL" id="KAF5787457.1"/>
    </source>
</evidence>
<dbReference type="InterPro" id="IPR001245">
    <property type="entry name" value="Ser-Thr/Tyr_kinase_cat_dom"/>
</dbReference>
<gene>
    <name evidence="13" type="ORF">HannXRQ_Chr10g0307041</name>
    <name evidence="12" type="ORF">HanXRQr2_Chr10g0453031</name>
</gene>
<evidence type="ECO:0000256" key="5">
    <source>
        <dbReference type="ARBA" id="ARBA00022737"/>
    </source>
</evidence>
<keyword evidence="4 10" id="KW-0732">Signal</keyword>
<dbReference type="InterPro" id="IPR000719">
    <property type="entry name" value="Prot_kinase_dom"/>
</dbReference>
<evidence type="ECO:0000256" key="8">
    <source>
        <dbReference type="ARBA" id="ARBA00023180"/>
    </source>
</evidence>
<feature type="signal peptide" evidence="10">
    <location>
        <begin position="1"/>
        <end position="19"/>
    </location>
</feature>
<dbReference type="Pfam" id="PF00560">
    <property type="entry name" value="LRR_1"/>
    <property type="match status" value="2"/>
</dbReference>
<feature type="transmembrane region" description="Helical" evidence="9">
    <location>
        <begin position="393"/>
        <end position="418"/>
    </location>
</feature>
<evidence type="ECO:0000256" key="7">
    <source>
        <dbReference type="ARBA" id="ARBA00023136"/>
    </source>
</evidence>
<evidence type="ECO:0000256" key="3">
    <source>
        <dbReference type="ARBA" id="ARBA00022692"/>
    </source>
</evidence>